<feature type="non-terminal residue" evidence="4">
    <location>
        <position position="1"/>
    </location>
</feature>
<dbReference type="AlphaFoldDB" id="A0A812U025"/>
<dbReference type="EMBL" id="CAJNDS010002615">
    <property type="protein sequence ID" value="CAE7545943.1"/>
    <property type="molecule type" value="Genomic_DNA"/>
</dbReference>
<dbReference type="InterPro" id="IPR052394">
    <property type="entry name" value="LRR-containing"/>
</dbReference>
<dbReference type="PANTHER" id="PTHR24114">
    <property type="entry name" value="LEUCINE RICH REPEAT FAMILY PROTEIN"/>
    <property type="match status" value="1"/>
</dbReference>
<dbReference type="CDD" id="cd00072">
    <property type="entry name" value="GYF"/>
    <property type="match status" value="1"/>
</dbReference>
<dbReference type="InterPro" id="IPR035445">
    <property type="entry name" value="GYF-like_dom_sf"/>
</dbReference>
<dbReference type="Gene3D" id="3.10.20.90">
    <property type="entry name" value="Phosphatidylinositol 3-kinase Catalytic Subunit, Chain A, domain 1"/>
    <property type="match status" value="1"/>
</dbReference>
<reference evidence="4" key="1">
    <citation type="submission" date="2021-02" db="EMBL/GenBank/DDBJ databases">
        <authorList>
            <person name="Dougan E. K."/>
            <person name="Rhodes N."/>
            <person name="Thang M."/>
            <person name="Chan C."/>
        </authorList>
    </citation>
    <scope>NUCLEOTIDE SEQUENCE</scope>
</reference>
<dbReference type="InterPro" id="IPR000626">
    <property type="entry name" value="Ubiquitin-like_dom"/>
</dbReference>
<dbReference type="SUPFAM" id="SSF52047">
    <property type="entry name" value="RNI-like"/>
    <property type="match status" value="2"/>
</dbReference>
<keyword evidence="5" id="KW-1185">Reference proteome</keyword>
<organism evidence="4 5">
    <name type="scientific">Symbiodinium natans</name>
    <dbReference type="NCBI Taxonomy" id="878477"/>
    <lineage>
        <taxon>Eukaryota</taxon>
        <taxon>Sar</taxon>
        <taxon>Alveolata</taxon>
        <taxon>Dinophyceae</taxon>
        <taxon>Suessiales</taxon>
        <taxon>Symbiodiniaceae</taxon>
        <taxon>Symbiodinium</taxon>
    </lineage>
</organism>
<dbReference type="SUPFAM" id="SSF54236">
    <property type="entry name" value="Ubiquitin-like"/>
    <property type="match status" value="1"/>
</dbReference>
<evidence type="ECO:0000313" key="5">
    <source>
        <dbReference type="Proteomes" id="UP000604046"/>
    </source>
</evidence>
<dbReference type="Pfam" id="PF13516">
    <property type="entry name" value="LRR_6"/>
    <property type="match status" value="3"/>
</dbReference>
<dbReference type="SUPFAM" id="SSF55277">
    <property type="entry name" value="GYF domain"/>
    <property type="match status" value="1"/>
</dbReference>
<gene>
    <name evidence="4" type="primary">NLRC3</name>
    <name evidence="4" type="ORF">SNAT2548_LOCUS30633</name>
</gene>
<dbReference type="InterPro" id="IPR029071">
    <property type="entry name" value="Ubiquitin-like_domsf"/>
</dbReference>
<dbReference type="Proteomes" id="UP000604046">
    <property type="component" value="Unassembled WGS sequence"/>
</dbReference>
<evidence type="ECO:0000259" key="2">
    <source>
        <dbReference type="PROSITE" id="PS50053"/>
    </source>
</evidence>
<feature type="domain" description="GYF" evidence="3">
    <location>
        <begin position="341"/>
        <end position="388"/>
    </location>
</feature>
<evidence type="ECO:0000313" key="4">
    <source>
        <dbReference type="EMBL" id="CAE7545943.1"/>
    </source>
</evidence>
<evidence type="ECO:0000259" key="3">
    <source>
        <dbReference type="PROSITE" id="PS50829"/>
    </source>
</evidence>
<dbReference type="SMART" id="SM00368">
    <property type="entry name" value="LRR_RI"/>
    <property type="match status" value="5"/>
</dbReference>
<dbReference type="PROSITE" id="PS50829">
    <property type="entry name" value="GYF"/>
    <property type="match status" value="1"/>
</dbReference>
<dbReference type="OrthoDB" id="48509at2759"/>
<dbReference type="InterPro" id="IPR032675">
    <property type="entry name" value="LRR_dom_sf"/>
</dbReference>
<dbReference type="Gene3D" id="3.30.1490.40">
    <property type="match status" value="1"/>
</dbReference>
<dbReference type="PROSITE" id="PS50053">
    <property type="entry name" value="UBIQUITIN_2"/>
    <property type="match status" value="1"/>
</dbReference>
<dbReference type="PANTHER" id="PTHR24114:SF2">
    <property type="entry name" value="F-BOX DOMAIN-CONTAINING PROTEIN-RELATED"/>
    <property type="match status" value="1"/>
</dbReference>
<evidence type="ECO:0000256" key="1">
    <source>
        <dbReference type="SAM" id="Coils"/>
    </source>
</evidence>
<protein>
    <submittedName>
        <fullName evidence="4">NLRC3 protein</fullName>
    </submittedName>
</protein>
<comment type="caution">
    <text evidence="4">The sequence shown here is derived from an EMBL/GenBank/DDBJ whole genome shotgun (WGS) entry which is preliminary data.</text>
</comment>
<dbReference type="SMART" id="SM00444">
    <property type="entry name" value="GYF"/>
    <property type="match status" value="1"/>
</dbReference>
<keyword evidence="1" id="KW-0175">Coiled coil</keyword>
<accession>A0A812U025</accession>
<dbReference type="Pfam" id="PF00240">
    <property type="entry name" value="ubiquitin"/>
    <property type="match status" value="1"/>
</dbReference>
<dbReference type="InterPro" id="IPR001611">
    <property type="entry name" value="Leu-rich_rpt"/>
</dbReference>
<dbReference type="Pfam" id="PF02213">
    <property type="entry name" value="GYF"/>
    <property type="match status" value="1"/>
</dbReference>
<name>A0A812U025_9DINO</name>
<dbReference type="SMART" id="SM00213">
    <property type="entry name" value="UBQ"/>
    <property type="match status" value="1"/>
</dbReference>
<dbReference type="Gene3D" id="3.80.10.10">
    <property type="entry name" value="Ribonuclease Inhibitor"/>
    <property type="match status" value="2"/>
</dbReference>
<feature type="domain" description="Ubiquitin-like" evidence="2">
    <location>
        <begin position="97"/>
        <end position="172"/>
    </location>
</feature>
<sequence length="953" mass="104833">AFAEALKNNRSLTKLDLSENRFGVDGVQALTEALTVNSVLAELELTDCDIGADGAKAFEEALKHNRSLTKLDLSDNRFGVDQAMQRIERALEENRQDKVKVSMLSGREFSLKLVPDLTAHDVKLQLAAEVGIPARSLKLLLGETELNSTMTLEAAGVRKDCILHLVVEQGASLLSHLAPSNHPQAHQICIKDCRFEAAKAKEVAEELAANSTELTSLDFTDCDLEYQITAFFAVSDGLAANDVVSHISLTRCKIGSGALQMLSEMLKQSTSVNTVDMCGCKVGVEGAQVLREMLMANSSIIALNIQDEDASKETQEVLEDIERLLRERQELRKDREAFSQDRCWYYKDPTGKTQGPFQTLQMEYWAQAGYFTPDLPIRFRNSDFQSLEIWYPPPTEAFSTLPVMAGGTKELTSTTPRQPEGSLPSSALEVQLGTSAVEGAYPSLPSSAAPAAARPETCSTSVSYDDTSGLVVELGSDDVAQIQNGILVVAKRGEPVWFEILSSDSLPQLPENVVPLSPILNMQPDGASFEDAPVLVVLRTCVGTNKAWRSVPPCGWEPISDVEFHPGHAVLRLTHFCSVFCGEDAPNSEPAKPKLLKVLGFLNMETRRAKCAVLHANCQACEEDLADCREDPDLLQSFERCDPSHVAGRESISSTLTISQEHDAETIPLVFLPSITKAFAANGTHFEVNIAQARRTFSFQAPSRPPPPGWHLQFPSGSSRAVHRVLPSAGQPLGESTQLDTGQLSTTELDSRQFQRTAQNYPQRVVQVVSYYPAPPPSRHQVSYYHAPQPSRQAKPIEQRTHLMFSGRFNDDAKLTYMKSVREFLDAEGVPTYMVEPTGGGDSFGDKTVDGLHRAKALLVFGTEDYGAKTGAQYETFRELEYAHQNELMIIPLKLGQTYPPRPDGDTGPGTMQNGFVLKRDIVFIEDIGLQDPRRVAEKVSKTWRAKYGRRGS</sequence>
<proteinExistence type="predicted"/>
<feature type="coiled-coil region" evidence="1">
    <location>
        <begin position="314"/>
        <end position="341"/>
    </location>
</feature>
<dbReference type="InterPro" id="IPR003169">
    <property type="entry name" value="GYF"/>
</dbReference>